<dbReference type="Proteomes" id="UP000078046">
    <property type="component" value="Unassembled WGS sequence"/>
</dbReference>
<proteinExistence type="inferred from homology"/>
<comment type="subcellular location">
    <subcellularLocation>
        <location evidence="1">Mitochondrion</location>
    </subcellularLocation>
</comment>
<organism evidence="10 11">
    <name type="scientific">Intoshia linei</name>
    <dbReference type="NCBI Taxonomy" id="1819745"/>
    <lineage>
        <taxon>Eukaryota</taxon>
        <taxon>Metazoa</taxon>
        <taxon>Spiralia</taxon>
        <taxon>Lophotrochozoa</taxon>
        <taxon>Mesozoa</taxon>
        <taxon>Orthonectida</taxon>
        <taxon>Rhopaluridae</taxon>
        <taxon>Intoshia</taxon>
    </lineage>
</organism>
<dbReference type="GO" id="GO:0006412">
    <property type="term" value="P:translation"/>
    <property type="evidence" value="ECO:0007669"/>
    <property type="project" value="InterPro"/>
</dbReference>
<evidence type="ECO:0000256" key="7">
    <source>
        <dbReference type="ARBA" id="ARBA00039935"/>
    </source>
</evidence>
<comment type="similarity">
    <text evidence="2">Belongs to the bacterial ribosomal protein bL32 family.</text>
</comment>
<dbReference type="PANTHER" id="PTHR21026">
    <property type="entry name" value="39S RIBOSOMAL PROTEIN L32, MITOCHONDRIAL"/>
    <property type="match status" value="1"/>
</dbReference>
<name>A0A177B4T2_9BILA</name>
<reference evidence="10 11" key="1">
    <citation type="submission" date="2016-04" db="EMBL/GenBank/DDBJ databases">
        <title>The genome of Intoshia linei affirms orthonectids as highly simplified spiralians.</title>
        <authorList>
            <person name="Mikhailov K.V."/>
            <person name="Slusarev G.S."/>
            <person name="Nikitin M.A."/>
            <person name="Logacheva M.D."/>
            <person name="Penin A."/>
            <person name="Aleoshin V."/>
            <person name="Panchin Y.V."/>
        </authorList>
    </citation>
    <scope>NUCLEOTIDE SEQUENCE [LARGE SCALE GENOMIC DNA]</scope>
    <source>
        <strain evidence="10">Intl2013</strain>
        <tissue evidence="10">Whole animal</tissue>
    </source>
</reference>
<evidence type="ECO:0000256" key="4">
    <source>
        <dbReference type="ARBA" id="ARBA00022980"/>
    </source>
</evidence>
<keyword evidence="5" id="KW-0496">Mitochondrion</keyword>
<dbReference type="OrthoDB" id="2014905at2759"/>
<keyword evidence="3" id="KW-0809">Transit peptide</keyword>
<dbReference type="AlphaFoldDB" id="A0A177B4T2"/>
<evidence type="ECO:0000256" key="9">
    <source>
        <dbReference type="ARBA" id="ARBA00045766"/>
    </source>
</evidence>
<dbReference type="InterPro" id="IPR051991">
    <property type="entry name" value="Mitoribosomal_protein_bL32"/>
</dbReference>
<keyword evidence="4 10" id="KW-0689">Ribosomal protein</keyword>
<comment type="caution">
    <text evidence="10">The sequence shown here is derived from an EMBL/GenBank/DDBJ whole genome shotgun (WGS) entry which is preliminary data.</text>
</comment>
<dbReference type="SUPFAM" id="SSF57829">
    <property type="entry name" value="Zn-binding ribosomal proteins"/>
    <property type="match status" value="1"/>
</dbReference>
<evidence type="ECO:0000256" key="6">
    <source>
        <dbReference type="ARBA" id="ARBA00023274"/>
    </source>
</evidence>
<sequence>MNIKSAVSYGKSIIDYLLFKILQPSMGMCRLEFCETNQPSVSSAIEIMRDAFVWKNVPKRRRTIEKRKTRRMGFSFVKKNLTVNDNITICNSCGTYHQYHTLCPTCYQKTKVETEKILNDNPSKRPNLHEFKIMEEVSDKNSWFSENLLKKAIKSN</sequence>
<accession>A0A177B4T2</accession>
<evidence type="ECO:0000256" key="3">
    <source>
        <dbReference type="ARBA" id="ARBA00022946"/>
    </source>
</evidence>
<dbReference type="InterPro" id="IPR011332">
    <property type="entry name" value="Ribosomal_zn-bd"/>
</dbReference>
<gene>
    <name evidence="10" type="ORF">A3Q56_03620</name>
</gene>
<dbReference type="GO" id="GO:0005762">
    <property type="term" value="C:mitochondrial large ribosomal subunit"/>
    <property type="evidence" value="ECO:0007669"/>
    <property type="project" value="TreeGrafter"/>
</dbReference>
<keyword evidence="11" id="KW-1185">Reference proteome</keyword>
<dbReference type="PANTHER" id="PTHR21026:SF2">
    <property type="entry name" value="LARGE RIBOSOMAL SUBUNIT PROTEIN BL32M"/>
    <property type="match status" value="1"/>
</dbReference>
<evidence type="ECO:0000256" key="8">
    <source>
        <dbReference type="ARBA" id="ARBA00042577"/>
    </source>
</evidence>
<dbReference type="InterPro" id="IPR002677">
    <property type="entry name" value="Ribosomal_bL32"/>
</dbReference>
<comment type="function">
    <text evidence="9">Component of the mitochondrial large ribosomal subunit (mt-LSU). The mitochondrial ribosome (mitoribosome) is a large ribonucleoprotein complex responsible for the synthesis of proteins inside mitochondria.</text>
</comment>
<dbReference type="Pfam" id="PF01783">
    <property type="entry name" value="Ribosomal_L32p"/>
    <property type="match status" value="1"/>
</dbReference>
<protein>
    <recommendedName>
        <fullName evidence="7">Large ribosomal subunit protein bL32m</fullName>
    </recommendedName>
    <alternativeName>
        <fullName evidence="8">39S ribosomal protein L32, mitochondrial</fullName>
    </alternativeName>
</protein>
<dbReference type="GO" id="GO:0003735">
    <property type="term" value="F:structural constituent of ribosome"/>
    <property type="evidence" value="ECO:0007669"/>
    <property type="project" value="InterPro"/>
</dbReference>
<dbReference type="EMBL" id="LWCA01000417">
    <property type="protein sequence ID" value="OAF68611.1"/>
    <property type="molecule type" value="Genomic_DNA"/>
</dbReference>
<keyword evidence="6" id="KW-0687">Ribonucleoprotein</keyword>
<evidence type="ECO:0000256" key="1">
    <source>
        <dbReference type="ARBA" id="ARBA00004173"/>
    </source>
</evidence>
<evidence type="ECO:0000256" key="5">
    <source>
        <dbReference type="ARBA" id="ARBA00023128"/>
    </source>
</evidence>
<evidence type="ECO:0000313" key="11">
    <source>
        <dbReference type="Proteomes" id="UP000078046"/>
    </source>
</evidence>
<evidence type="ECO:0000313" key="10">
    <source>
        <dbReference type="EMBL" id="OAF68611.1"/>
    </source>
</evidence>
<evidence type="ECO:0000256" key="2">
    <source>
        <dbReference type="ARBA" id="ARBA00008560"/>
    </source>
</evidence>